<dbReference type="Pfam" id="PF08282">
    <property type="entry name" value="Hydrolase_3"/>
    <property type="match status" value="1"/>
</dbReference>
<organism evidence="1 2">
    <name type="scientific">Propionispora vibrioides</name>
    <dbReference type="NCBI Taxonomy" id="112903"/>
    <lineage>
        <taxon>Bacteria</taxon>
        <taxon>Bacillati</taxon>
        <taxon>Bacillota</taxon>
        <taxon>Negativicutes</taxon>
        <taxon>Selenomonadales</taxon>
        <taxon>Sporomusaceae</taxon>
        <taxon>Propionispora</taxon>
    </lineage>
</organism>
<dbReference type="PANTHER" id="PTHR10000">
    <property type="entry name" value="PHOSPHOSERINE PHOSPHATASE"/>
    <property type="match status" value="1"/>
</dbReference>
<dbReference type="InterPro" id="IPR000150">
    <property type="entry name" value="Cof"/>
</dbReference>
<dbReference type="Proteomes" id="UP000198847">
    <property type="component" value="Unassembled WGS sequence"/>
</dbReference>
<keyword evidence="2" id="KW-1185">Reference proteome</keyword>
<evidence type="ECO:0008006" key="3">
    <source>
        <dbReference type="Google" id="ProtNLM"/>
    </source>
</evidence>
<dbReference type="GO" id="GO:0016791">
    <property type="term" value="F:phosphatase activity"/>
    <property type="evidence" value="ECO:0007669"/>
    <property type="project" value="TreeGrafter"/>
</dbReference>
<dbReference type="GO" id="GO:0000287">
    <property type="term" value="F:magnesium ion binding"/>
    <property type="evidence" value="ECO:0007669"/>
    <property type="project" value="TreeGrafter"/>
</dbReference>
<evidence type="ECO:0000313" key="1">
    <source>
        <dbReference type="EMBL" id="SEO69271.1"/>
    </source>
</evidence>
<dbReference type="PROSITE" id="PS01229">
    <property type="entry name" value="COF_2"/>
    <property type="match status" value="1"/>
</dbReference>
<name>A0A1H8RS22_9FIRM</name>
<dbReference type="GO" id="GO:0005829">
    <property type="term" value="C:cytosol"/>
    <property type="evidence" value="ECO:0007669"/>
    <property type="project" value="TreeGrafter"/>
</dbReference>
<dbReference type="SUPFAM" id="SSF56784">
    <property type="entry name" value="HAD-like"/>
    <property type="match status" value="1"/>
</dbReference>
<reference evidence="1 2" key="1">
    <citation type="submission" date="2016-10" db="EMBL/GenBank/DDBJ databases">
        <authorList>
            <person name="de Groot N.N."/>
        </authorList>
    </citation>
    <scope>NUCLEOTIDE SEQUENCE [LARGE SCALE GENOMIC DNA]</scope>
    <source>
        <strain evidence="1 2">DSM 13305</strain>
    </source>
</reference>
<dbReference type="InterPro" id="IPR023214">
    <property type="entry name" value="HAD_sf"/>
</dbReference>
<evidence type="ECO:0000313" key="2">
    <source>
        <dbReference type="Proteomes" id="UP000198847"/>
    </source>
</evidence>
<dbReference type="InterPro" id="IPR006379">
    <property type="entry name" value="HAD-SF_hydro_IIB"/>
</dbReference>
<dbReference type="SFLD" id="SFLDS00003">
    <property type="entry name" value="Haloacid_Dehalogenase"/>
    <property type="match status" value="1"/>
</dbReference>
<dbReference type="NCBIfam" id="TIGR00099">
    <property type="entry name" value="Cof-subfamily"/>
    <property type="match status" value="1"/>
</dbReference>
<dbReference type="AlphaFoldDB" id="A0A1H8RS22"/>
<dbReference type="SFLD" id="SFLDG01144">
    <property type="entry name" value="C2.B.4:_PGP_Like"/>
    <property type="match status" value="1"/>
</dbReference>
<protein>
    <recommendedName>
        <fullName evidence="3">Cof subfamily of IIB subfamily of haloacid dehalogenase superfamily/HAD-superfamily hydrolase, subfamily IIB</fullName>
    </recommendedName>
</protein>
<dbReference type="CDD" id="cd07516">
    <property type="entry name" value="HAD_Pase"/>
    <property type="match status" value="1"/>
</dbReference>
<dbReference type="Gene3D" id="3.40.50.1000">
    <property type="entry name" value="HAD superfamily/HAD-like"/>
    <property type="match status" value="1"/>
</dbReference>
<gene>
    <name evidence="1" type="ORF">SAMN04490178_10461</name>
</gene>
<dbReference type="InterPro" id="IPR036412">
    <property type="entry name" value="HAD-like_sf"/>
</dbReference>
<proteinExistence type="predicted"/>
<dbReference type="SFLD" id="SFLDG01140">
    <property type="entry name" value="C2.B:_Phosphomannomutase_and_P"/>
    <property type="match status" value="1"/>
</dbReference>
<dbReference type="NCBIfam" id="TIGR01484">
    <property type="entry name" value="HAD-SF-IIB"/>
    <property type="match status" value="1"/>
</dbReference>
<sequence>MIMMKIKLVALDLDDTLLDSKRIISPRTRQAIQDAVAQGVMVTVATGRMHVSALPYAQQLGLDVPIITYNGALIKSSLSGEVLSSRPVPRPVMDEVLALFRANGWYLQLHIGDTLYVKERNERVRLYEETAGVKAEVVGDGLYSVPGEASKMLTIAEPETIQAIRRQLLQDGFGERLSMAISKPHYLEMTCLGVNKGWALDFLANKLQIGRDAVMAVGDSQNDLDMIEYAGLGVAMGNASETVKAAAQAVTRGHDEDGVAEAIEKYVLGR</sequence>
<dbReference type="PANTHER" id="PTHR10000:SF8">
    <property type="entry name" value="HAD SUPERFAMILY HYDROLASE-LIKE, TYPE 3"/>
    <property type="match status" value="1"/>
</dbReference>
<dbReference type="EMBL" id="FODY01000004">
    <property type="protein sequence ID" value="SEO69271.1"/>
    <property type="molecule type" value="Genomic_DNA"/>
</dbReference>
<accession>A0A1H8RS22</accession>
<dbReference type="Gene3D" id="3.30.1240.10">
    <property type="match status" value="1"/>
</dbReference>
<dbReference type="STRING" id="112903.SAMN04490178_10461"/>